<reference evidence="2" key="1">
    <citation type="journal article" date="2024" name="Front. Bioeng. Biotechnol.">
        <title>Genome-scale model development and genomic sequencing of the oleaginous clade Lipomyces.</title>
        <authorList>
            <person name="Czajka J.J."/>
            <person name="Han Y."/>
            <person name="Kim J."/>
            <person name="Mondo S.J."/>
            <person name="Hofstad B.A."/>
            <person name="Robles A."/>
            <person name="Haridas S."/>
            <person name="Riley R."/>
            <person name="LaButti K."/>
            <person name="Pangilinan J."/>
            <person name="Andreopoulos W."/>
            <person name="Lipzen A."/>
            <person name="Yan J."/>
            <person name="Wang M."/>
            <person name="Ng V."/>
            <person name="Grigoriev I.V."/>
            <person name="Spatafora J.W."/>
            <person name="Magnuson J.K."/>
            <person name="Baker S.E."/>
            <person name="Pomraning K.R."/>
        </authorList>
    </citation>
    <scope>NUCLEOTIDE SEQUENCE [LARGE SCALE GENOMIC DNA]</scope>
    <source>
        <strain evidence="2">CBS 10300</strain>
    </source>
</reference>
<dbReference type="EMBL" id="MU970035">
    <property type="protein sequence ID" value="KAK9326120.1"/>
    <property type="molecule type" value="Genomic_DNA"/>
</dbReference>
<protein>
    <submittedName>
        <fullName evidence="1">Ketopantoate reductase PanE/ApbA C terminal-domain-containing protein</fullName>
    </submittedName>
</protein>
<name>A0ACC3TXY2_9ASCO</name>
<gene>
    <name evidence="1" type="ORF">V1517DRAFT_68219</name>
</gene>
<sequence length="750" mass="81213">MSSVADSSRLKVLSVGSNPISAFLSWRLTASNATDVSLVWKSQYDIVYNYGVSFKSDQLGTQRFRPHQVVKSVDDVSVPPGGYDYILLCVKALPDVYNLPSVIQSVVTPGHTCIVVNTTSGLGIESYLDEAFKDNVVLSLVCDTGVTQTGPADFEQTDSAAQFWIGANAKYVPKDASLVDDMAESFALTLEAGSVKCNVSKNIRQQQWEKSIGPIAFHPLSVIMEEPNLSTLISLPRTRSIVSGVISELVQIAKSQACVFDEFTFAPKIIDTMVAIQKQSMMFQDYVAKRPMEIEVMLSNPLKMADAAGIKTPRLEMLYILLSRLNKVNQSRPSTSPTSSIPPPISRQSSITPIAAARRPPPPSANGQANRRPRPQATPPTPNGYPKQNGYAHRPSAPISRKNSCEGLEEFSEVVAYANGSASSSGGVTPNGTSGHTNGMAPVPSLQDLTLRERELELRQRELMLREREMMLQQRGARPLPMRAQTGPASSVVDLTMSEADGDYFTSHAPRMGQYDDVDMLSMTSRRNRRTGSVVRNLKSGDPSIGNIQRYGKPIRKLSSGADLSPAALEYYESFIDSPLLSYTSDRYHSVDTRVLTDQSRANSMSSNVQRPMYPTAPLSQAPTTPAAAPPAPTSPRWRYAGPPKSVQESGGPAIHARMLRSMTGAGPSPMDAMMTAVKDTYMRPSSPNPQGLPTRGQSTALDQQLFAGKDAPRQPVRRRSLTGSASASASTSNENGSGHSSSASSLEQK</sequence>
<evidence type="ECO:0000313" key="2">
    <source>
        <dbReference type="Proteomes" id="UP001489719"/>
    </source>
</evidence>
<proteinExistence type="predicted"/>
<keyword evidence="2" id="KW-1185">Reference proteome</keyword>
<evidence type="ECO:0000313" key="1">
    <source>
        <dbReference type="EMBL" id="KAK9326120.1"/>
    </source>
</evidence>
<dbReference type="Proteomes" id="UP001489719">
    <property type="component" value="Unassembled WGS sequence"/>
</dbReference>
<accession>A0ACC3TXY2</accession>
<organism evidence="1 2">
    <name type="scientific">Lipomyces orientalis</name>
    <dbReference type="NCBI Taxonomy" id="1233043"/>
    <lineage>
        <taxon>Eukaryota</taxon>
        <taxon>Fungi</taxon>
        <taxon>Dikarya</taxon>
        <taxon>Ascomycota</taxon>
        <taxon>Saccharomycotina</taxon>
        <taxon>Lipomycetes</taxon>
        <taxon>Lipomycetales</taxon>
        <taxon>Lipomycetaceae</taxon>
        <taxon>Lipomyces</taxon>
    </lineage>
</organism>
<comment type="caution">
    <text evidence="1">The sequence shown here is derived from an EMBL/GenBank/DDBJ whole genome shotgun (WGS) entry which is preliminary data.</text>
</comment>